<organism evidence="8 9">
    <name type="scientific">Nostoc linckia z8</name>
    <dbReference type="NCBI Taxonomy" id="1628746"/>
    <lineage>
        <taxon>Bacteria</taxon>
        <taxon>Bacillati</taxon>
        <taxon>Cyanobacteriota</taxon>
        <taxon>Cyanophyceae</taxon>
        <taxon>Nostocales</taxon>
        <taxon>Nostocaceae</taxon>
        <taxon>Nostoc</taxon>
    </lineage>
</organism>
<dbReference type="InterPro" id="IPR001525">
    <property type="entry name" value="C5_MeTfrase"/>
</dbReference>
<dbReference type="EMBL" id="LAHD01000013">
    <property type="protein sequence ID" value="PHK05686.1"/>
    <property type="molecule type" value="Genomic_DNA"/>
</dbReference>
<dbReference type="RefSeq" id="WP_099067828.1">
    <property type="nucleotide sequence ID" value="NZ_LAHD01000013.1"/>
</dbReference>
<keyword evidence="1 5" id="KW-0489">Methyltransferase</keyword>
<dbReference type="PANTHER" id="PTHR10629:SF52">
    <property type="entry name" value="DNA (CYTOSINE-5)-METHYLTRANSFERASE 1"/>
    <property type="match status" value="1"/>
</dbReference>
<dbReference type="NCBIfam" id="TIGR00675">
    <property type="entry name" value="dcm"/>
    <property type="match status" value="1"/>
</dbReference>
<evidence type="ECO:0000256" key="1">
    <source>
        <dbReference type="ARBA" id="ARBA00022603"/>
    </source>
</evidence>
<proteinExistence type="inferred from homology"/>
<comment type="catalytic activity">
    <reaction evidence="7">
        <text>a 2'-deoxycytidine in DNA + S-adenosyl-L-methionine = a 5-methyl-2'-deoxycytidine in DNA + S-adenosyl-L-homocysteine + H(+)</text>
        <dbReference type="Rhea" id="RHEA:13681"/>
        <dbReference type="Rhea" id="RHEA-COMP:11369"/>
        <dbReference type="Rhea" id="RHEA-COMP:11370"/>
        <dbReference type="ChEBI" id="CHEBI:15378"/>
        <dbReference type="ChEBI" id="CHEBI:57856"/>
        <dbReference type="ChEBI" id="CHEBI:59789"/>
        <dbReference type="ChEBI" id="CHEBI:85452"/>
        <dbReference type="ChEBI" id="CHEBI:85454"/>
        <dbReference type="EC" id="2.1.1.37"/>
    </reaction>
</comment>
<evidence type="ECO:0000256" key="6">
    <source>
        <dbReference type="RuleBase" id="RU000416"/>
    </source>
</evidence>
<dbReference type="Gene3D" id="3.90.120.10">
    <property type="entry name" value="DNA Methylase, subunit A, domain 2"/>
    <property type="match status" value="1"/>
</dbReference>
<dbReference type="GO" id="GO:0032259">
    <property type="term" value="P:methylation"/>
    <property type="evidence" value="ECO:0007669"/>
    <property type="project" value="UniProtKB-KW"/>
</dbReference>
<dbReference type="SUPFAM" id="SSF53335">
    <property type="entry name" value="S-adenosyl-L-methionine-dependent methyltransferases"/>
    <property type="match status" value="1"/>
</dbReference>
<keyword evidence="3 5" id="KW-0949">S-adenosyl-L-methionine</keyword>
<evidence type="ECO:0000256" key="4">
    <source>
        <dbReference type="ARBA" id="ARBA00022747"/>
    </source>
</evidence>
<protein>
    <recommendedName>
        <fullName evidence="7">Cytosine-specific methyltransferase</fullName>
        <ecNumber evidence="7">2.1.1.37</ecNumber>
    </recommendedName>
</protein>
<dbReference type="GO" id="GO:0003886">
    <property type="term" value="F:DNA (cytosine-5-)-methyltransferase activity"/>
    <property type="evidence" value="ECO:0007669"/>
    <property type="project" value="UniProtKB-EC"/>
</dbReference>
<accession>A0A9Q6EMF2</accession>
<evidence type="ECO:0000313" key="9">
    <source>
        <dbReference type="Proteomes" id="UP000222310"/>
    </source>
</evidence>
<dbReference type="PROSITE" id="PS00094">
    <property type="entry name" value="C5_MTASE_1"/>
    <property type="match status" value="1"/>
</dbReference>
<keyword evidence="2 5" id="KW-0808">Transferase</keyword>
<comment type="caution">
    <text evidence="8">The sequence shown here is derived from an EMBL/GenBank/DDBJ whole genome shotgun (WGS) entry which is preliminary data.</text>
</comment>
<dbReference type="AlphaFoldDB" id="A0A9Q6EMF2"/>
<evidence type="ECO:0000313" key="8">
    <source>
        <dbReference type="EMBL" id="PHK05686.1"/>
    </source>
</evidence>
<name>A0A9Q6EMF2_NOSLI</name>
<evidence type="ECO:0000256" key="3">
    <source>
        <dbReference type="ARBA" id="ARBA00022691"/>
    </source>
</evidence>
<dbReference type="EC" id="2.1.1.37" evidence="7"/>
<dbReference type="InterPro" id="IPR031303">
    <property type="entry name" value="C5_meth_CS"/>
</dbReference>
<dbReference type="Pfam" id="PF00145">
    <property type="entry name" value="DNA_methylase"/>
    <property type="match status" value="1"/>
</dbReference>
<dbReference type="InterPro" id="IPR029063">
    <property type="entry name" value="SAM-dependent_MTases_sf"/>
</dbReference>
<dbReference type="Proteomes" id="UP000222310">
    <property type="component" value="Unassembled WGS sequence"/>
</dbReference>
<sequence>MKQQRKRPIVIDLFAGAGGLSLGFEQAGFDVKAAVEIDPVHAVIHQFNFPHCVVLPCSITELSGKEIREKTGIANQNIETIISGSPCQGYSYIGRRALDDPRNFLVKDFIRIVLELKPSYFVFENVKGLTVGKHKCFLSELIETFSENGYQVRLPWKVLNAADYGVPQRRERLFLIGAKKGFALPEYPIPSHKQLGETLANALLSPTPCCWDAIGDLPEAEEFEELLFSDCVETEKWSNPSIYAQEMRCLNDKSWHFGYRRNWNSSVLTSSMRTNHSDISRARFLATEEGKKEPISHFFKLAKNGIANTLRAGTDAAHGAHTSPRPIHYSQPRCITVREMARLHGFPDWFRFHITKWHGARQVGNAVPPPLARAIAQEIIKCLGITPTTPEDIWNLGDPKLLSMSIKQAANYWAVTKDQVCERSLSLL</sequence>
<dbReference type="InterPro" id="IPR050390">
    <property type="entry name" value="C5-Methyltransferase"/>
</dbReference>
<comment type="similarity">
    <text evidence="5 6">Belongs to the class I-like SAM-binding methyltransferase superfamily. C5-methyltransferase family.</text>
</comment>
<dbReference type="GeneID" id="57092342"/>
<keyword evidence="4" id="KW-0680">Restriction system</keyword>
<dbReference type="Gene3D" id="3.40.50.150">
    <property type="entry name" value="Vaccinia Virus protein VP39"/>
    <property type="match status" value="1"/>
</dbReference>
<gene>
    <name evidence="8" type="ORF">VF08_06770</name>
</gene>
<dbReference type="PROSITE" id="PS00095">
    <property type="entry name" value="C5_MTASE_2"/>
    <property type="match status" value="1"/>
</dbReference>
<evidence type="ECO:0000256" key="7">
    <source>
        <dbReference type="RuleBase" id="RU000417"/>
    </source>
</evidence>
<evidence type="ECO:0000256" key="2">
    <source>
        <dbReference type="ARBA" id="ARBA00022679"/>
    </source>
</evidence>
<evidence type="ECO:0000256" key="5">
    <source>
        <dbReference type="PROSITE-ProRule" id="PRU01016"/>
    </source>
</evidence>
<reference evidence="8 9" key="1">
    <citation type="submission" date="2015-02" db="EMBL/GenBank/DDBJ databases">
        <title>Nostoc linckia genome annotation.</title>
        <authorList>
            <person name="Zhou Z."/>
        </authorList>
    </citation>
    <scope>NUCLEOTIDE SEQUENCE [LARGE SCALE GENOMIC DNA]</scope>
    <source>
        <strain evidence="9">z8</strain>
    </source>
</reference>
<dbReference type="PRINTS" id="PR00105">
    <property type="entry name" value="C5METTRFRASE"/>
</dbReference>
<dbReference type="InterPro" id="IPR018117">
    <property type="entry name" value="C5_DNA_meth_AS"/>
</dbReference>
<dbReference type="GO" id="GO:0009307">
    <property type="term" value="P:DNA restriction-modification system"/>
    <property type="evidence" value="ECO:0007669"/>
    <property type="project" value="UniProtKB-KW"/>
</dbReference>
<dbReference type="PROSITE" id="PS51679">
    <property type="entry name" value="SAM_MT_C5"/>
    <property type="match status" value="1"/>
</dbReference>
<dbReference type="PANTHER" id="PTHR10629">
    <property type="entry name" value="CYTOSINE-SPECIFIC METHYLTRANSFERASE"/>
    <property type="match status" value="1"/>
</dbReference>
<feature type="active site" evidence="5">
    <location>
        <position position="87"/>
    </location>
</feature>